<evidence type="ECO:0000313" key="3">
    <source>
        <dbReference type="Proteomes" id="UP000020529"/>
    </source>
</evidence>
<dbReference type="AlphaFoldDB" id="A0A015SVA9"/>
<evidence type="ECO:0000313" key="2">
    <source>
        <dbReference type="EMBL" id="EXY74192.1"/>
    </source>
</evidence>
<dbReference type="PATRIC" id="fig|1339315.3.peg.2739"/>
<feature type="compositionally biased region" description="Basic and acidic residues" evidence="1">
    <location>
        <begin position="59"/>
        <end position="72"/>
    </location>
</feature>
<feature type="compositionally biased region" description="Basic residues" evidence="1">
    <location>
        <begin position="48"/>
        <end position="58"/>
    </location>
</feature>
<evidence type="ECO:0000256" key="1">
    <source>
        <dbReference type="SAM" id="MobiDB-lite"/>
    </source>
</evidence>
<protein>
    <submittedName>
        <fullName evidence="2">Uncharacterized protein</fullName>
    </submittedName>
</protein>
<proteinExistence type="predicted"/>
<organism evidence="2 3">
    <name type="scientific">Bacteroides fragilis str. 3988T(B)14</name>
    <dbReference type="NCBI Taxonomy" id="1339315"/>
    <lineage>
        <taxon>Bacteria</taxon>
        <taxon>Pseudomonadati</taxon>
        <taxon>Bacteroidota</taxon>
        <taxon>Bacteroidia</taxon>
        <taxon>Bacteroidales</taxon>
        <taxon>Bacteroidaceae</taxon>
        <taxon>Bacteroides</taxon>
    </lineage>
</organism>
<dbReference type="RefSeq" id="WP_005787741.1">
    <property type="nucleotide sequence ID" value="NZ_JGCY01000310.1"/>
</dbReference>
<name>A0A015SVA9_BACFG</name>
<gene>
    <name evidence="2" type="ORF">M124_2002</name>
</gene>
<feature type="region of interest" description="Disordered" evidence="1">
    <location>
        <begin position="1"/>
        <end position="72"/>
    </location>
</feature>
<feature type="compositionally biased region" description="Polar residues" evidence="1">
    <location>
        <begin position="14"/>
        <end position="24"/>
    </location>
</feature>
<feature type="compositionally biased region" description="Basic and acidic residues" evidence="1">
    <location>
        <begin position="37"/>
        <end position="47"/>
    </location>
</feature>
<dbReference type="Proteomes" id="UP000020529">
    <property type="component" value="Unassembled WGS sequence"/>
</dbReference>
<comment type="caution">
    <text evidence="2">The sequence shown here is derived from an EMBL/GenBank/DDBJ whole genome shotgun (WGS) entry which is preliminary data.</text>
</comment>
<dbReference type="EMBL" id="JGCY01000310">
    <property type="protein sequence ID" value="EXY74192.1"/>
    <property type="molecule type" value="Genomic_DNA"/>
</dbReference>
<sequence>MAKVINRDVPIAEENTTLTGQPATNMYDDWSEEMEDRADNVYDDTKKKSAGNKKSKEKKLKEIDEVVKEDLE</sequence>
<dbReference type="GeneID" id="60367978"/>
<reference evidence="2 3" key="1">
    <citation type="submission" date="2014-02" db="EMBL/GenBank/DDBJ databases">
        <authorList>
            <person name="Sears C."/>
            <person name="Carroll K."/>
            <person name="Sack B.R."/>
            <person name="Qadri F."/>
            <person name="Myers L.L."/>
            <person name="Chung G.-T."/>
            <person name="Escheverria P."/>
            <person name="Fraser C.M."/>
            <person name="Sadzewicz L."/>
            <person name="Shefchek K.A."/>
            <person name="Tallon L."/>
            <person name="Das S.P."/>
            <person name="Daugherty S."/>
            <person name="Mongodin E.F."/>
        </authorList>
    </citation>
    <scope>NUCLEOTIDE SEQUENCE [LARGE SCALE GENOMIC DNA]</scope>
    <source>
        <strain evidence="3">3988T(B)14</strain>
    </source>
</reference>
<accession>A0A015SVA9</accession>